<evidence type="ECO:0000256" key="1">
    <source>
        <dbReference type="SAM" id="MobiDB-lite"/>
    </source>
</evidence>
<gene>
    <name evidence="2" type="primary">parl_1</name>
    <name evidence="2" type="ORF">LOC62_02G002142</name>
</gene>
<protein>
    <submittedName>
        <fullName evidence="2">Uncharacterized protein</fullName>
    </submittedName>
</protein>
<feature type="region of interest" description="Disordered" evidence="1">
    <location>
        <begin position="160"/>
        <end position="208"/>
    </location>
</feature>
<dbReference type="GeneID" id="87805390"/>
<feature type="compositionally biased region" description="Acidic residues" evidence="1">
    <location>
        <begin position="166"/>
        <end position="176"/>
    </location>
</feature>
<keyword evidence="3" id="KW-1185">Reference proteome</keyword>
<evidence type="ECO:0000313" key="2">
    <source>
        <dbReference type="EMBL" id="WOO78595.1"/>
    </source>
</evidence>
<feature type="compositionally biased region" description="Acidic residues" evidence="1">
    <location>
        <begin position="199"/>
        <end position="208"/>
    </location>
</feature>
<feature type="compositionally biased region" description="Basic and acidic residues" evidence="1">
    <location>
        <begin position="177"/>
        <end position="198"/>
    </location>
</feature>
<sequence length="208" mass="22458">MNLLPSSTSYTRRFSSARNSMRLSICLSSLPFFWQLSSSHVSNSCLMAPSSLVMGSSPSARRAKVVRLKAPRTSLAHFDAVALVGRPVGNKGLLPAGGEERQVGGTPKVDETHALVAPSVTSAAVVLRRPRILATCSRRDLFEADETVVDLEVAMDDISSVQPLDEPQELNGEEDGHELVWDRRAPSDARSDAPHDGLVDDVQEGALR</sequence>
<dbReference type="RefSeq" id="XP_062624627.1">
    <property type="nucleotide sequence ID" value="XM_062768645.1"/>
</dbReference>
<name>A0AAF0Y215_9TREE</name>
<proteinExistence type="predicted"/>
<evidence type="ECO:0000313" key="3">
    <source>
        <dbReference type="Proteomes" id="UP000827549"/>
    </source>
</evidence>
<accession>A0AAF0Y215</accession>
<organism evidence="2 3">
    <name type="scientific">Vanrija pseudolonga</name>
    <dbReference type="NCBI Taxonomy" id="143232"/>
    <lineage>
        <taxon>Eukaryota</taxon>
        <taxon>Fungi</taxon>
        <taxon>Dikarya</taxon>
        <taxon>Basidiomycota</taxon>
        <taxon>Agaricomycotina</taxon>
        <taxon>Tremellomycetes</taxon>
        <taxon>Trichosporonales</taxon>
        <taxon>Trichosporonaceae</taxon>
        <taxon>Vanrija</taxon>
    </lineage>
</organism>
<dbReference type="Proteomes" id="UP000827549">
    <property type="component" value="Chromosome 2"/>
</dbReference>
<dbReference type="AlphaFoldDB" id="A0AAF0Y215"/>
<reference evidence="2" key="1">
    <citation type="submission" date="2023-10" db="EMBL/GenBank/DDBJ databases">
        <authorList>
            <person name="Noh H."/>
        </authorList>
    </citation>
    <scope>NUCLEOTIDE SEQUENCE</scope>
    <source>
        <strain evidence="2">DUCC4014</strain>
    </source>
</reference>
<dbReference type="EMBL" id="CP086715">
    <property type="protein sequence ID" value="WOO78595.1"/>
    <property type="molecule type" value="Genomic_DNA"/>
</dbReference>